<dbReference type="AlphaFoldDB" id="G9ZPF2"/>
<dbReference type="PATRIC" id="fig|797515.3.peg.1485"/>
<dbReference type="InterPro" id="IPR000182">
    <property type="entry name" value="GNAT_dom"/>
</dbReference>
<feature type="domain" description="N-acetyltransferase" evidence="1">
    <location>
        <begin position="28"/>
        <end position="91"/>
    </location>
</feature>
<dbReference type="Pfam" id="PF00583">
    <property type="entry name" value="Acetyltransf_1"/>
    <property type="match status" value="1"/>
</dbReference>
<dbReference type="InterPro" id="IPR016181">
    <property type="entry name" value="Acyl_CoA_acyltransferase"/>
</dbReference>
<dbReference type="SUPFAM" id="SSF55729">
    <property type="entry name" value="Acyl-CoA N-acyltransferases (Nat)"/>
    <property type="match status" value="1"/>
</dbReference>
<dbReference type="EMBL" id="AGEY01000074">
    <property type="protein sequence ID" value="EHL98366.1"/>
    <property type="molecule type" value="Genomic_DNA"/>
</dbReference>
<evidence type="ECO:0000313" key="3">
    <source>
        <dbReference type="Proteomes" id="UP000004625"/>
    </source>
</evidence>
<sequence length="131" mass="14419">MITYSATKTISGTQLAGLLSASTSKPAPADSHRLQRILTNSNLLYTAWDADKLVGCVCGLNDKAYCCYLSLWVVRAAYNQRSIGDAFIQKIHHDLGTGISLVLLSDSQDALHYSELRFENVDSGFEDKRAF</sequence>
<proteinExistence type="predicted"/>
<protein>
    <recommendedName>
        <fullName evidence="1">N-acetyltransferase domain-containing protein</fullName>
    </recommendedName>
</protein>
<evidence type="ECO:0000313" key="2">
    <source>
        <dbReference type="EMBL" id="EHL98366.1"/>
    </source>
</evidence>
<dbReference type="eggNOG" id="COG0456">
    <property type="taxonomic scope" value="Bacteria"/>
</dbReference>
<dbReference type="GO" id="GO:0016747">
    <property type="term" value="F:acyltransferase activity, transferring groups other than amino-acyl groups"/>
    <property type="evidence" value="ECO:0007669"/>
    <property type="project" value="InterPro"/>
</dbReference>
<dbReference type="Gene3D" id="3.40.630.30">
    <property type="match status" value="1"/>
</dbReference>
<name>G9ZPF2_9LACO</name>
<dbReference type="RefSeq" id="WP_008212816.1">
    <property type="nucleotide sequence ID" value="NZ_JH414968.1"/>
</dbReference>
<gene>
    <name evidence="2" type="ORF">HMPREF9103_01606</name>
</gene>
<keyword evidence="3" id="KW-1185">Reference proteome</keyword>
<organism evidence="2 3">
    <name type="scientific">Lentilactobacillus parafarraginis F0439</name>
    <dbReference type="NCBI Taxonomy" id="797515"/>
    <lineage>
        <taxon>Bacteria</taxon>
        <taxon>Bacillati</taxon>
        <taxon>Bacillota</taxon>
        <taxon>Bacilli</taxon>
        <taxon>Lactobacillales</taxon>
        <taxon>Lactobacillaceae</taxon>
        <taxon>Lentilactobacillus</taxon>
    </lineage>
</organism>
<evidence type="ECO:0000259" key="1">
    <source>
        <dbReference type="Pfam" id="PF00583"/>
    </source>
</evidence>
<reference evidence="2 3" key="1">
    <citation type="submission" date="2011-09" db="EMBL/GenBank/DDBJ databases">
        <authorList>
            <person name="Weinstock G."/>
            <person name="Sodergren E."/>
            <person name="Clifton S."/>
            <person name="Fulton L."/>
            <person name="Fulton B."/>
            <person name="Courtney L."/>
            <person name="Fronick C."/>
            <person name="Harrison M."/>
            <person name="Strong C."/>
            <person name="Farmer C."/>
            <person name="Delahaunty K."/>
            <person name="Markovic C."/>
            <person name="Hall O."/>
            <person name="Minx P."/>
            <person name="Tomlinson C."/>
            <person name="Mitreva M."/>
            <person name="Hou S."/>
            <person name="Chen J."/>
            <person name="Wollam A."/>
            <person name="Pepin K.H."/>
            <person name="Johnson M."/>
            <person name="Bhonagiri V."/>
            <person name="Zhang X."/>
            <person name="Suruliraj S."/>
            <person name="Warren W."/>
            <person name="Chinwalla A."/>
            <person name="Mardis E.R."/>
            <person name="Wilson R.K."/>
        </authorList>
    </citation>
    <scope>NUCLEOTIDE SEQUENCE [LARGE SCALE GENOMIC DNA]</scope>
    <source>
        <strain evidence="2 3">F0439</strain>
    </source>
</reference>
<accession>G9ZPF2</accession>
<dbReference type="STRING" id="797515.HMPREF9103_01606"/>
<dbReference type="HOGENOM" id="CLU_086503_4_0_9"/>
<comment type="caution">
    <text evidence="2">The sequence shown here is derived from an EMBL/GenBank/DDBJ whole genome shotgun (WGS) entry which is preliminary data.</text>
</comment>
<dbReference type="Proteomes" id="UP000004625">
    <property type="component" value="Unassembled WGS sequence"/>
</dbReference>